<accession>A0A6A6EFV8</accession>
<feature type="region of interest" description="Disordered" evidence="1">
    <location>
        <begin position="1"/>
        <end position="28"/>
    </location>
</feature>
<feature type="region of interest" description="Disordered" evidence="1">
    <location>
        <begin position="242"/>
        <end position="285"/>
    </location>
</feature>
<name>A0A6A6EFV8_9PEZI</name>
<sequence>MAAAGAMEAKGTLVEPTPVINGEVAEEPTSVQAVKMAENLKLMESRLEDMEKRYQELLGKQDKAEGKKKDKKEDGAKDGDKEKDKNKEKRDRPEPELGENIPLTPELNRLSWAQWRKLRLSEEEWENKNEAQKKKEIQWRKTKSKRFVIDVVADTGDLGLHTYTEKPVSTRRHWIPCRIRINSEHILDALNEITNVVLPRYCQILHPYKIIVDNLDGIKEYTKTLEDELTKVKVALASKVNDEGNQKKEKEPLSPIEEKDGKPPTEKDSMIPSKDKPSKTREEEDLELAQEKITHYQCFIELLETNLAPEIEVVNSIKARTAEKIMFCHLWHLFQPAETIYYQNANRDEPPQATQVLKVSGGRAKLPNSSSYIPWYWAEPRKFLQKFSPFTIDAFHLDFDGKKFRLTQVKYEISRYTGEVPITSLTVFPLRFLPEPTRAATMLSLLKRGLNFRSLATVDAAHREYRGMSLDPEREDIDGRVIIDFKQAPVIIPPSRGRVTPLRPSISEEKEEESDSTGRIFGLRALSQTKESEVAEVIGRNEDPDLTLYNDHTYDSDKTDKLFLSNKVLLASSQEMSPDDLTDNELRLLPGAVYAYVLRNRKYCKCDINLIKELSLNKEAFDDLVLPKHYRTLIKSLVVDRHSLGSRPVEQKAEKDRLVVERADSQLTHDENGHQDTLSIVKGKGRGLIILLHGVPGVGKTSTAETIAEATGRPLLPVTCGDIGENAAEVEKNLEQIFTNSHRWGCVLLLDEAEVFLAKRNLQDLTRNAMVSVFLRVLEFYSGILFLTTNRVGTMDEAFKSRIHISLYSRVETDKDEIISFAKKHFFQSDENNRWNGRQIYNAFKTAIALAEFERQTGDGKKGQKPVLTASHLRQVARAAKMFDEYLLETQGGETTAAMNQQHRIRADAFGLDNAPQRLKRRPTKNRMLDLDELPYTSEEDSDGSNDVSASTEEETESEEEVKKSKRKNKSSSKKKDDDKKKGRKSKKSSKKPVNDLSDASS</sequence>
<feature type="domain" description="AAA+ ATPase" evidence="2">
    <location>
        <begin position="686"/>
        <end position="812"/>
    </location>
</feature>
<evidence type="ECO:0000313" key="3">
    <source>
        <dbReference type="EMBL" id="KAF2189528.1"/>
    </source>
</evidence>
<feature type="region of interest" description="Disordered" evidence="1">
    <location>
        <begin position="53"/>
        <end position="103"/>
    </location>
</feature>
<keyword evidence="4" id="KW-1185">Reference proteome</keyword>
<dbReference type="SUPFAM" id="SSF52540">
    <property type="entry name" value="P-loop containing nucleoside triphosphate hydrolases"/>
    <property type="match status" value="1"/>
</dbReference>
<evidence type="ECO:0000259" key="2">
    <source>
        <dbReference type="SMART" id="SM00382"/>
    </source>
</evidence>
<dbReference type="Pfam" id="PF22942">
    <property type="entry name" value="DUF7025"/>
    <property type="match status" value="1"/>
</dbReference>
<dbReference type="PANTHER" id="PTHR46411:SF3">
    <property type="entry name" value="AAA+ ATPASE DOMAIN-CONTAINING PROTEIN"/>
    <property type="match status" value="1"/>
</dbReference>
<dbReference type="SMART" id="SM00382">
    <property type="entry name" value="AAA"/>
    <property type="match status" value="1"/>
</dbReference>
<dbReference type="Proteomes" id="UP000800200">
    <property type="component" value="Unassembled WGS sequence"/>
</dbReference>
<evidence type="ECO:0000256" key="1">
    <source>
        <dbReference type="SAM" id="MobiDB-lite"/>
    </source>
</evidence>
<feature type="compositionally biased region" description="Basic and acidic residues" evidence="1">
    <location>
        <begin position="242"/>
        <end position="282"/>
    </location>
</feature>
<dbReference type="GO" id="GO:0005524">
    <property type="term" value="F:ATP binding"/>
    <property type="evidence" value="ECO:0007669"/>
    <property type="project" value="InterPro"/>
</dbReference>
<evidence type="ECO:0000313" key="4">
    <source>
        <dbReference type="Proteomes" id="UP000800200"/>
    </source>
</evidence>
<dbReference type="InterPro" id="IPR003959">
    <property type="entry name" value="ATPase_AAA_core"/>
</dbReference>
<feature type="compositionally biased region" description="Basic residues" evidence="1">
    <location>
        <begin position="964"/>
        <end position="973"/>
    </location>
</feature>
<dbReference type="Gene3D" id="3.40.50.300">
    <property type="entry name" value="P-loop containing nucleotide triphosphate hydrolases"/>
    <property type="match status" value="1"/>
</dbReference>
<feature type="region of interest" description="Disordered" evidence="1">
    <location>
        <begin position="908"/>
        <end position="1002"/>
    </location>
</feature>
<feature type="region of interest" description="Disordered" evidence="1">
    <location>
        <begin position="496"/>
        <end position="517"/>
    </location>
</feature>
<dbReference type="OrthoDB" id="10042665at2759"/>
<dbReference type="CDD" id="cd19481">
    <property type="entry name" value="RecA-like_protease"/>
    <property type="match status" value="1"/>
</dbReference>
<feature type="compositionally biased region" description="Basic residues" evidence="1">
    <location>
        <begin position="982"/>
        <end position="991"/>
    </location>
</feature>
<gene>
    <name evidence="3" type="ORF">K469DRAFT_747594</name>
</gene>
<organism evidence="3 4">
    <name type="scientific">Zopfia rhizophila CBS 207.26</name>
    <dbReference type="NCBI Taxonomy" id="1314779"/>
    <lineage>
        <taxon>Eukaryota</taxon>
        <taxon>Fungi</taxon>
        <taxon>Dikarya</taxon>
        <taxon>Ascomycota</taxon>
        <taxon>Pezizomycotina</taxon>
        <taxon>Dothideomycetes</taxon>
        <taxon>Dothideomycetes incertae sedis</taxon>
        <taxon>Zopfiaceae</taxon>
        <taxon>Zopfia</taxon>
    </lineage>
</organism>
<dbReference type="InterPro" id="IPR003593">
    <property type="entry name" value="AAA+_ATPase"/>
</dbReference>
<proteinExistence type="predicted"/>
<feature type="compositionally biased region" description="Basic and acidic residues" evidence="1">
    <location>
        <begin position="53"/>
        <end position="95"/>
    </location>
</feature>
<dbReference type="InterPro" id="IPR054289">
    <property type="entry name" value="DUF7025"/>
</dbReference>
<dbReference type="AlphaFoldDB" id="A0A6A6EFV8"/>
<dbReference type="GO" id="GO:0016887">
    <property type="term" value="F:ATP hydrolysis activity"/>
    <property type="evidence" value="ECO:0007669"/>
    <property type="project" value="InterPro"/>
</dbReference>
<dbReference type="EMBL" id="ML994620">
    <property type="protein sequence ID" value="KAF2189528.1"/>
    <property type="molecule type" value="Genomic_DNA"/>
</dbReference>
<reference evidence="3" key="1">
    <citation type="journal article" date="2020" name="Stud. Mycol.">
        <title>101 Dothideomycetes genomes: a test case for predicting lifestyles and emergence of pathogens.</title>
        <authorList>
            <person name="Haridas S."/>
            <person name="Albert R."/>
            <person name="Binder M."/>
            <person name="Bloem J."/>
            <person name="Labutti K."/>
            <person name="Salamov A."/>
            <person name="Andreopoulos B."/>
            <person name="Baker S."/>
            <person name="Barry K."/>
            <person name="Bills G."/>
            <person name="Bluhm B."/>
            <person name="Cannon C."/>
            <person name="Castanera R."/>
            <person name="Culley D."/>
            <person name="Daum C."/>
            <person name="Ezra D."/>
            <person name="Gonzalez J."/>
            <person name="Henrissat B."/>
            <person name="Kuo A."/>
            <person name="Liang C."/>
            <person name="Lipzen A."/>
            <person name="Lutzoni F."/>
            <person name="Magnuson J."/>
            <person name="Mondo S."/>
            <person name="Nolan M."/>
            <person name="Ohm R."/>
            <person name="Pangilinan J."/>
            <person name="Park H.-J."/>
            <person name="Ramirez L."/>
            <person name="Alfaro M."/>
            <person name="Sun H."/>
            <person name="Tritt A."/>
            <person name="Yoshinaga Y."/>
            <person name="Zwiers L.-H."/>
            <person name="Turgeon B."/>
            <person name="Goodwin S."/>
            <person name="Spatafora J."/>
            <person name="Crous P."/>
            <person name="Grigoriev I."/>
        </authorList>
    </citation>
    <scope>NUCLEOTIDE SEQUENCE</scope>
    <source>
        <strain evidence="3">CBS 207.26</strain>
    </source>
</reference>
<protein>
    <recommendedName>
        <fullName evidence="2">AAA+ ATPase domain-containing protein</fullName>
    </recommendedName>
</protein>
<dbReference type="InterPro" id="IPR027417">
    <property type="entry name" value="P-loop_NTPase"/>
</dbReference>
<dbReference type="Pfam" id="PF00004">
    <property type="entry name" value="AAA"/>
    <property type="match status" value="1"/>
</dbReference>
<dbReference type="PANTHER" id="PTHR46411">
    <property type="entry name" value="FAMILY ATPASE, PUTATIVE-RELATED"/>
    <property type="match status" value="1"/>
</dbReference>